<evidence type="ECO:0000313" key="1">
    <source>
        <dbReference type="EMBL" id="VAW66601.1"/>
    </source>
</evidence>
<accession>A0A3B0XG11</accession>
<dbReference type="AlphaFoldDB" id="A0A3B0XG11"/>
<dbReference type="EMBL" id="UOFH01000350">
    <property type="protein sequence ID" value="VAW66601.1"/>
    <property type="molecule type" value="Genomic_DNA"/>
</dbReference>
<organism evidence="1">
    <name type="scientific">hydrothermal vent metagenome</name>
    <dbReference type="NCBI Taxonomy" id="652676"/>
    <lineage>
        <taxon>unclassified sequences</taxon>
        <taxon>metagenomes</taxon>
        <taxon>ecological metagenomes</taxon>
    </lineage>
</organism>
<sequence length="146" mass="16473">MKIKETPMANTGIKGKKAMRLTAETMEAGMTEFKSARDSTTELNGEVDWTNWGSYDYEKMDQEKDDVIVWVAGSLKNVFNDLVELCEDEDFKEELQKITTIAVSGQEEIGTYHIDFSLDGTTLLVCMNADAISSTQNKDRLKAVWE</sequence>
<gene>
    <name evidence="1" type="ORF">MNBD_GAMMA08-2935</name>
</gene>
<reference evidence="1" key="1">
    <citation type="submission" date="2018-06" db="EMBL/GenBank/DDBJ databases">
        <authorList>
            <person name="Zhirakovskaya E."/>
        </authorList>
    </citation>
    <scope>NUCLEOTIDE SEQUENCE</scope>
</reference>
<protein>
    <submittedName>
        <fullName evidence="1">Uncharacterized protein</fullName>
    </submittedName>
</protein>
<proteinExistence type="predicted"/>
<name>A0A3B0XG11_9ZZZZ</name>